<dbReference type="SMART" id="SM00091">
    <property type="entry name" value="PAS"/>
    <property type="match status" value="5"/>
</dbReference>
<feature type="domain" description="Methyl-accepting transducer" evidence="2">
    <location>
        <begin position="734"/>
        <end position="912"/>
    </location>
</feature>
<dbReference type="PANTHER" id="PTHR24422">
    <property type="entry name" value="CHEMOTAXIS PROTEIN METHYLTRANSFERASE"/>
    <property type="match status" value="1"/>
</dbReference>
<dbReference type="InterPro" id="IPR000700">
    <property type="entry name" value="PAS-assoc_C"/>
</dbReference>
<dbReference type="SUPFAM" id="SSF58104">
    <property type="entry name" value="Methyl-accepting chemotaxis protein (MCP) signaling domain"/>
    <property type="match status" value="1"/>
</dbReference>
<gene>
    <name evidence="5" type="ORF">GGQ68_004699</name>
</gene>
<dbReference type="NCBIfam" id="TIGR00229">
    <property type="entry name" value="sensory_box"/>
    <property type="match status" value="4"/>
</dbReference>
<reference evidence="5 6" key="1">
    <citation type="submission" date="2020-08" db="EMBL/GenBank/DDBJ databases">
        <title>Genomic Encyclopedia of Type Strains, Phase IV (KMG-IV): sequencing the most valuable type-strain genomes for metagenomic binning, comparative biology and taxonomic classification.</title>
        <authorList>
            <person name="Goeker M."/>
        </authorList>
    </citation>
    <scope>NUCLEOTIDE SEQUENCE [LARGE SCALE GENOMIC DNA]</scope>
    <source>
        <strain evidence="5 6">DSM 102235</strain>
    </source>
</reference>
<feature type="domain" description="PAC" evidence="4">
    <location>
        <begin position="429"/>
        <end position="481"/>
    </location>
</feature>
<dbReference type="GO" id="GO:0007165">
    <property type="term" value="P:signal transduction"/>
    <property type="evidence" value="ECO:0007669"/>
    <property type="project" value="UniProtKB-KW"/>
</dbReference>
<dbReference type="InterPro" id="IPR004089">
    <property type="entry name" value="MCPsignal_dom"/>
</dbReference>
<evidence type="ECO:0000259" key="4">
    <source>
        <dbReference type="PROSITE" id="PS50113"/>
    </source>
</evidence>
<keyword evidence="6" id="KW-1185">Reference proteome</keyword>
<feature type="domain" description="PAS" evidence="3">
    <location>
        <begin position="234"/>
        <end position="304"/>
    </location>
</feature>
<dbReference type="InterPro" id="IPR004090">
    <property type="entry name" value="Chemotax_Me-accpt_rcpt"/>
</dbReference>
<dbReference type="Pfam" id="PF08448">
    <property type="entry name" value="PAS_4"/>
    <property type="match status" value="1"/>
</dbReference>
<dbReference type="GO" id="GO:0016020">
    <property type="term" value="C:membrane"/>
    <property type="evidence" value="ECO:0007669"/>
    <property type="project" value="InterPro"/>
</dbReference>
<dbReference type="PANTHER" id="PTHR24422:SF10">
    <property type="entry name" value="CHEMOTAXIS PROTEIN METHYLTRANSFERASE 2"/>
    <property type="match status" value="1"/>
</dbReference>
<accession>A0A7W6DST8</accession>
<dbReference type="SMART" id="SM00283">
    <property type="entry name" value="MA"/>
    <property type="match status" value="1"/>
</dbReference>
<dbReference type="GO" id="GO:0004888">
    <property type="term" value="F:transmembrane signaling receptor activity"/>
    <property type="evidence" value="ECO:0007669"/>
    <property type="project" value="InterPro"/>
</dbReference>
<protein>
    <submittedName>
        <fullName evidence="5">Methyl-accepting chemotaxis protein</fullName>
    </submittedName>
</protein>
<dbReference type="GO" id="GO:0006935">
    <property type="term" value="P:chemotaxis"/>
    <property type="evidence" value="ECO:0007669"/>
    <property type="project" value="InterPro"/>
</dbReference>
<proteinExistence type="predicted"/>
<keyword evidence="1" id="KW-0807">Transducer</keyword>
<comment type="caution">
    <text evidence="5">The sequence shown here is derived from an EMBL/GenBank/DDBJ whole genome shotgun (WGS) entry which is preliminary data.</text>
</comment>
<sequence length="912" mass="100622">MTDLTTGLALSDLCQDIVTSGFCVRVAVADGTITAVSSTARSDLPAKTRLPCPADKLFSNVEVLQTALAEATAPTQIDLEMPGGAAFSGRIIPLAGPDPAEVLLTGERLPGAPPQRSRYFEAVNRLYGLIEITPELEVTSLNPQAQKIIGQPEKEVIGKRLDAFCASKDLSKTLASILKDPHGQAMYLEFSPHKNKTVHCVATVVPLNDEKTGKPLRIFLSLRESTEETLEVQRNQAITEAVQSNTAVIEFDTKGTIVAVNEVYLTILGFEEDELIGKNRSILFYDQDTRSPEYKQLWTNLISGEPVSGTFKRRAKNGERIWIAASVSPLRGRDGKVNRIVMVAQDVTAATEQASELTAVQEALDHSNGLVEYDPSGFVIRVNDNFLHASGYAAEDLIGRPHRDLCPLNVSQSPEYRDFWNALKLGQSQSGVFARVRRDGTDIWLRSSYTPVSDAAGNVVKVIQIAYDVTADMQEQAEVTGKLNAIDRSQAVIEFSLDGIVLNANPTFLDLMEYNLPELKGKYHRIFCEPIFAKSEEYRNFWNKLGSGDYHQGEYKRITKTGKEVWIQATYNPILDVSGRPVKVVKFAVDVTLRKKKELEAQNMLRAIDRAQAMIQFDMDGHVLTANETFLRAMGYSLREVLNQHHSMFCDQDLIQSEEYRDFWADLRSGTPQSGRFRRMGKFGREVWIQATYSTLLDTHGEPTGIVKYAHDITNQVALEKEIHSQAERMNNIVTDLSSSITKISESTRVSRAASDLTTQTASEGLNFLNAAIEAIELIEKSSTEIAEITRVISEIANQTNLLAFNAAIEAARAGEHGVGFSVVADEVRKLAERSSKAAQEIGKLIVVSGERVNQGTERSRDALRSFEDIVTSLGNTAASIQTISECATSQEDVSSKVVGMIEDLNKAVQSK</sequence>
<evidence type="ECO:0000259" key="2">
    <source>
        <dbReference type="PROSITE" id="PS50111"/>
    </source>
</evidence>
<evidence type="ECO:0000313" key="6">
    <source>
        <dbReference type="Proteomes" id="UP000541426"/>
    </source>
</evidence>
<dbReference type="InterPro" id="IPR013655">
    <property type="entry name" value="PAS_fold_3"/>
</dbReference>
<dbReference type="Pfam" id="PF08447">
    <property type="entry name" value="PAS_3"/>
    <property type="match status" value="2"/>
</dbReference>
<feature type="domain" description="PAC" evidence="4">
    <location>
        <begin position="551"/>
        <end position="603"/>
    </location>
</feature>
<evidence type="ECO:0000259" key="3">
    <source>
        <dbReference type="PROSITE" id="PS50112"/>
    </source>
</evidence>
<dbReference type="InterPro" id="IPR001610">
    <property type="entry name" value="PAC"/>
</dbReference>
<dbReference type="Pfam" id="PF13426">
    <property type="entry name" value="PAS_9"/>
    <property type="match status" value="1"/>
</dbReference>
<feature type="domain" description="PAC" evidence="4">
    <location>
        <begin position="305"/>
        <end position="359"/>
    </location>
</feature>
<dbReference type="InterPro" id="IPR035965">
    <property type="entry name" value="PAS-like_dom_sf"/>
</dbReference>
<dbReference type="SUPFAM" id="SSF55785">
    <property type="entry name" value="PYP-like sensor domain (PAS domain)"/>
    <property type="match status" value="5"/>
</dbReference>
<dbReference type="PROSITE" id="PS50111">
    <property type="entry name" value="CHEMOTAXIS_TRANSDUC_2"/>
    <property type="match status" value="1"/>
</dbReference>
<evidence type="ECO:0000313" key="5">
    <source>
        <dbReference type="EMBL" id="MBB3988342.1"/>
    </source>
</evidence>
<feature type="domain" description="PAC" evidence="4">
    <location>
        <begin position="673"/>
        <end position="725"/>
    </location>
</feature>
<dbReference type="Pfam" id="PF00989">
    <property type="entry name" value="PAS"/>
    <property type="match status" value="1"/>
</dbReference>
<dbReference type="PRINTS" id="PR00260">
    <property type="entry name" value="CHEMTRNSDUCR"/>
</dbReference>
<dbReference type="CDD" id="cd11386">
    <property type="entry name" value="MCP_signal"/>
    <property type="match status" value="1"/>
</dbReference>
<feature type="domain" description="PAS" evidence="3">
    <location>
        <begin position="353"/>
        <end position="400"/>
    </location>
</feature>
<evidence type="ECO:0000256" key="1">
    <source>
        <dbReference type="PROSITE-ProRule" id="PRU00284"/>
    </source>
</evidence>
<dbReference type="Proteomes" id="UP000541426">
    <property type="component" value="Unassembled WGS sequence"/>
</dbReference>
<dbReference type="Gene3D" id="3.30.450.20">
    <property type="entry name" value="PAS domain"/>
    <property type="match status" value="5"/>
</dbReference>
<dbReference type="InterPro" id="IPR000014">
    <property type="entry name" value="PAS"/>
</dbReference>
<organism evidence="5 6">
    <name type="scientific">Sagittula marina</name>
    <dbReference type="NCBI Taxonomy" id="943940"/>
    <lineage>
        <taxon>Bacteria</taxon>
        <taxon>Pseudomonadati</taxon>
        <taxon>Pseudomonadota</taxon>
        <taxon>Alphaproteobacteria</taxon>
        <taxon>Rhodobacterales</taxon>
        <taxon>Roseobacteraceae</taxon>
        <taxon>Sagittula</taxon>
    </lineage>
</organism>
<dbReference type="EMBL" id="JACIEJ010000020">
    <property type="protein sequence ID" value="MBB3988342.1"/>
    <property type="molecule type" value="Genomic_DNA"/>
</dbReference>
<dbReference type="CDD" id="cd00130">
    <property type="entry name" value="PAS"/>
    <property type="match status" value="5"/>
</dbReference>
<dbReference type="AlphaFoldDB" id="A0A7W6DST8"/>
<dbReference type="InterPro" id="IPR013656">
    <property type="entry name" value="PAS_4"/>
</dbReference>
<dbReference type="InterPro" id="IPR013767">
    <property type="entry name" value="PAS_fold"/>
</dbReference>
<name>A0A7W6DST8_9RHOB</name>
<dbReference type="RefSeq" id="WP_183970096.1">
    <property type="nucleotide sequence ID" value="NZ_BAABBZ010000052.1"/>
</dbReference>
<feature type="domain" description="PAS" evidence="3">
    <location>
        <begin position="600"/>
        <end position="644"/>
    </location>
</feature>
<dbReference type="InterPro" id="IPR050903">
    <property type="entry name" value="Bact_Chemotaxis_MeTrfase"/>
</dbReference>
<dbReference type="SMART" id="SM00086">
    <property type="entry name" value="PAC"/>
    <property type="match status" value="5"/>
</dbReference>
<dbReference type="Pfam" id="PF00015">
    <property type="entry name" value="MCPsignal"/>
    <property type="match status" value="1"/>
</dbReference>
<dbReference type="PROSITE" id="PS50113">
    <property type="entry name" value="PAC"/>
    <property type="match status" value="4"/>
</dbReference>
<dbReference type="Gene3D" id="1.10.287.950">
    <property type="entry name" value="Methyl-accepting chemotaxis protein"/>
    <property type="match status" value="1"/>
</dbReference>
<dbReference type="PROSITE" id="PS50112">
    <property type="entry name" value="PAS"/>
    <property type="match status" value="3"/>
</dbReference>